<keyword evidence="4" id="KW-0964">Secreted</keyword>
<comment type="function">
    <text evidence="11">Ligand for members of the frizzled family of seven transmembrane receptors.</text>
</comment>
<dbReference type="PANTHER" id="PTHR12027:SF7">
    <property type="entry name" value="PROTEIN WNT-11"/>
    <property type="match status" value="1"/>
</dbReference>
<evidence type="ECO:0000256" key="6">
    <source>
        <dbReference type="ARBA" id="ARBA00022687"/>
    </source>
</evidence>
<keyword evidence="3 11" id="KW-0217">Developmental protein</keyword>
<reference evidence="12 13" key="1">
    <citation type="submission" date="2020-03" db="EMBL/GenBank/DDBJ databases">
        <title>Dissostichus mawsoni Genome sequencing and assembly.</title>
        <authorList>
            <person name="Park H."/>
        </authorList>
    </citation>
    <scope>NUCLEOTIDE SEQUENCE [LARGE SCALE GENOMIC DNA]</scope>
    <source>
        <strain evidence="12">DM0001</strain>
        <tissue evidence="12">Muscle</tissue>
    </source>
</reference>
<evidence type="ECO:0000256" key="1">
    <source>
        <dbReference type="ARBA" id="ARBA00004498"/>
    </source>
</evidence>
<dbReference type="GO" id="GO:0030182">
    <property type="term" value="P:neuron differentiation"/>
    <property type="evidence" value="ECO:0007669"/>
    <property type="project" value="TreeGrafter"/>
</dbReference>
<keyword evidence="13" id="KW-1185">Reference proteome</keyword>
<dbReference type="InterPro" id="IPR005817">
    <property type="entry name" value="Wnt"/>
</dbReference>
<keyword evidence="9" id="KW-0325">Glycoprotein</keyword>
<evidence type="ECO:0000256" key="9">
    <source>
        <dbReference type="ARBA" id="ARBA00023180"/>
    </source>
</evidence>
<comment type="similarity">
    <text evidence="2 11">Belongs to the Wnt family.</text>
</comment>
<dbReference type="GO" id="GO:0005109">
    <property type="term" value="F:frizzled binding"/>
    <property type="evidence" value="ECO:0007669"/>
    <property type="project" value="TreeGrafter"/>
</dbReference>
<dbReference type="EMBL" id="JAAKFY010000020">
    <property type="protein sequence ID" value="KAF3841486.1"/>
    <property type="molecule type" value="Genomic_DNA"/>
</dbReference>
<organism evidence="12 13">
    <name type="scientific">Dissostichus mawsoni</name>
    <name type="common">Antarctic cod</name>
    <dbReference type="NCBI Taxonomy" id="36200"/>
    <lineage>
        <taxon>Eukaryota</taxon>
        <taxon>Metazoa</taxon>
        <taxon>Chordata</taxon>
        <taxon>Craniata</taxon>
        <taxon>Vertebrata</taxon>
        <taxon>Euteleostomi</taxon>
        <taxon>Actinopterygii</taxon>
        <taxon>Neopterygii</taxon>
        <taxon>Teleostei</taxon>
        <taxon>Neoteleostei</taxon>
        <taxon>Acanthomorphata</taxon>
        <taxon>Eupercaria</taxon>
        <taxon>Perciformes</taxon>
        <taxon>Notothenioidei</taxon>
        <taxon>Nototheniidae</taxon>
        <taxon>Dissostichus</taxon>
    </lineage>
</organism>
<dbReference type="GO" id="GO:0005125">
    <property type="term" value="F:cytokine activity"/>
    <property type="evidence" value="ECO:0007669"/>
    <property type="project" value="TreeGrafter"/>
</dbReference>
<protein>
    <recommendedName>
        <fullName evidence="11">Protein Wnt</fullName>
    </recommendedName>
</protein>
<dbReference type="FunFam" id="3.30.2460.20:FF:000001">
    <property type="entry name" value="Wnt homolog"/>
    <property type="match status" value="1"/>
</dbReference>
<dbReference type="GO" id="GO:0048513">
    <property type="term" value="P:animal organ development"/>
    <property type="evidence" value="ECO:0007669"/>
    <property type="project" value="UniProtKB-ARBA"/>
</dbReference>
<comment type="caution">
    <text evidence="12">The sequence shown here is derived from an EMBL/GenBank/DDBJ whole genome shotgun (WGS) entry which is preliminary data.</text>
</comment>
<dbReference type="GO" id="GO:0060070">
    <property type="term" value="P:canonical Wnt signaling pathway"/>
    <property type="evidence" value="ECO:0007669"/>
    <property type="project" value="TreeGrafter"/>
</dbReference>
<dbReference type="AlphaFoldDB" id="A0A7J5XWK0"/>
<evidence type="ECO:0000313" key="13">
    <source>
        <dbReference type="Proteomes" id="UP000518266"/>
    </source>
</evidence>
<keyword evidence="7" id="KW-0732">Signal</keyword>
<dbReference type="SMART" id="SM00097">
    <property type="entry name" value="WNT1"/>
    <property type="match status" value="1"/>
</dbReference>
<evidence type="ECO:0000256" key="7">
    <source>
        <dbReference type="ARBA" id="ARBA00022729"/>
    </source>
</evidence>
<evidence type="ECO:0000256" key="5">
    <source>
        <dbReference type="ARBA" id="ARBA00022530"/>
    </source>
</evidence>
<keyword evidence="5" id="KW-0272">Extracellular matrix</keyword>
<sequence>MSRGVRLLLSIRTCWRGLQDLREIAMDLKIKYLSATKVVHRPLGTRKQLVPKDIDIRPVRDNELVDSCDLMCCGRGYNPYTEKLVERCHCKYHWCCYVTCKKCERIVERYGGSVCREQTPAHLHTGLSVDSLKDSSVTGIPQHGISKYLSVVRVTPPLCGNRLCFPITILQPSNLKPPPHTPTQCRPPAFLAASHGSLARPVLPQAERSVYHRVPTFHPDGRFVGGISCGL</sequence>
<dbReference type="Gene3D" id="3.30.2460.20">
    <property type="match status" value="1"/>
</dbReference>
<evidence type="ECO:0000256" key="11">
    <source>
        <dbReference type="RuleBase" id="RU003500"/>
    </source>
</evidence>
<evidence type="ECO:0000256" key="4">
    <source>
        <dbReference type="ARBA" id="ARBA00022525"/>
    </source>
</evidence>
<keyword evidence="6 11" id="KW-0879">Wnt signaling pathway</keyword>
<comment type="subcellular location">
    <subcellularLocation>
        <location evidence="1 11">Secreted</location>
        <location evidence="1 11">Extracellular space</location>
        <location evidence="1 11">Extracellular matrix</location>
    </subcellularLocation>
</comment>
<dbReference type="InterPro" id="IPR043158">
    <property type="entry name" value="Wnt_C"/>
</dbReference>
<dbReference type="Proteomes" id="UP000518266">
    <property type="component" value="Unassembled WGS sequence"/>
</dbReference>
<evidence type="ECO:0000256" key="8">
    <source>
        <dbReference type="ARBA" id="ARBA00023157"/>
    </source>
</evidence>
<proteinExistence type="inferred from homology"/>
<keyword evidence="10" id="KW-0449">Lipoprotein</keyword>
<dbReference type="GO" id="GO:0005615">
    <property type="term" value="C:extracellular space"/>
    <property type="evidence" value="ECO:0007669"/>
    <property type="project" value="TreeGrafter"/>
</dbReference>
<name>A0A7J5XWK0_DISMA</name>
<evidence type="ECO:0000256" key="10">
    <source>
        <dbReference type="ARBA" id="ARBA00023288"/>
    </source>
</evidence>
<evidence type="ECO:0000313" key="12">
    <source>
        <dbReference type="EMBL" id="KAF3841486.1"/>
    </source>
</evidence>
<keyword evidence="8" id="KW-1015">Disulfide bond</keyword>
<dbReference type="Pfam" id="PF00110">
    <property type="entry name" value="wnt"/>
    <property type="match status" value="1"/>
</dbReference>
<dbReference type="OrthoDB" id="5945655at2759"/>
<dbReference type="PANTHER" id="PTHR12027">
    <property type="entry name" value="WNT RELATED"/>
    <property type="match status" value="1"/>
</dbReference>
<accession>A0A7J5XWK0</accession>
<evidence type="ECO:0000256" key="3">
    <source>
        <dbReference type="ARBA" id="ARBA00022473"/>
    </source>
</evidence>
<dbReference type="GO" id="GO:0045165">
    <property type="term" value="P:cell fate commitment"/>
    <property type="evidence" value="ECO:0007669"/>
    <property type="project" value="TreeGrafter"/>
</dbReference>
<evidence type="ECO:0000256" key="2">
    <source>
        <dbReference type="ARBA" id="ARBA00005683"/>
    </source>
</evidence>
<gene>
    <name evidence="12" type="ORF">F7725_007348</name>
</gene>